<dbReference type="Pfam" id="PF12900">
    <property type="entry name" value="Pyridox_ox_2"/>
    <property type="match status" value="1"/>
</dbReference>
<sequence length="139" mass="15208">MSGTSIWEGGRIVELDPEECWQLLATRAVGRIAWSAADGQTVIPVNFTAADGAVWVRTTAYSTMAREGDGRAVAFEVDDLDDFTRSGWSVLVRGTARLVYPTEDRPEAWTAPDTWPAGPRTLDLVVEATRVTGRRLLPS</sequence>
<dbReference type="EMBL" id="JACYXZ010000003">
    <property type="protein sequence ID" value="MBD8870173.1"/>
    <property type="molecule type" value="Genomic_DNA"/>
</dbReference>
<dbReference type="InterPro" id="IPR024747">
    <property type="entry name" value="Pyridox_Oxase-rel"/>
</dbReference>
<accession>A0A927K705</accession>
<dbReference type="Gene3D" id="2.30.110.10">
    <property type="entry name" value="Electron Transport, Fmn-binding Protein, Chain A"/>
    <property type="match status" value="1"/>
</dbReference>
<dbReference type="RefSeq" id="WP_192143511.1">
    <property type="nucleotide sequence ID" value="NZ_JACYXZ010000003.1"/>
</dbReference>
<evidence type="ECO:0000313" key="1">
    <source>
        <dbReference type="EMBL" id="MBD8870173.1"/>
    </source>
</evidence>
<proteinExistence type="predicted"/>
<name>A0A927K705_9ACTN</name>
<protein>
    <submittedName>
        <fullName evidence="1">Pyridoxamine 5'-phosphate oxidase family protein</fullName>
    </submittedName>
</protein>
<dbReference type="AlphaFoldDB" id="A0A927K705"/>
<dbReference type="SUPFAM" id="SSF50475">
    <property type="entry name" value="FMN-binding split barrel"/>
    <property type="match status" value="1"/>
</dbReference>
<reference evidence="1" key="1">
    <citation type="submission" date="2020-09" db="EMBL/GenBank/DDBJ databases">
        <title>Nocardioides sp. strain MJB4 16S ribosomal RNA gene Genome sequencing and assembly.</title>
        <authorList>
            <person name="Kim I."/>
        </authorList>
    </citation>
    <scope>NUCLEOTIDE SEQUENCE</scope>
    <source>
        <strain evidence="1">MJB4</strain>
    </source>
</reference>
<keyword evidence="2" id="KW-1185">Reference proteome</keyword>
<dbReference type="InterPro" id="IPR012349">
    <property type="entry name" value="Split_barrel_FMN-bd"/>
</dbReference>
<gene>
    <name evidence="1" type="ORF">IE331_11115</name>
</gene>
<organism evidence="1 2">
    <name type="scientific">Nocardioides donggukensis</name>
    <dbReference type="NCBI Taxonomy" id="2774019"/>
    <lineage>
        <taxon>Bacteria</taxon>
        <taxon>Bacillati</taxon>
        <taxon>Actinomycetota</taxon>
        <taxon>Actinomycetes</taxon>
        <taxon>Propionibacteriales</taxon>
        <taxon>Nocardioidaceae</taxon>
        <taxon>Nocardioides</taxon>
    </lineage>
</organism>
<comment type="caution">
    <text evidence="1">The sequence shown here is derived from an EMBL/GenBank/DDBJ whole genome shotgun (WGS) entry which is preliminary data.</text>
</comment>
<evidence type="ECO:0000313" key="2">
    <source>
        <dbReference type="Proteomes" id="UP000616839"/>
    </source>
</evidence>
<dbReference type="Proteomes" id="UP000616839">
    <property type="component" value="Unassembled WGS sequence"/>
</dbReference>